<keyword evidence="1" id="KW-0472">Membrane</keyword>
<keyword evidence="1" id="KW-0812">Transmembrane</keyword>
<keyword evidence="1" id="KW-1133">Transmembrane helix</keyword>
<name>A0ABV7YS38_9ACTN</name>
<dbReference type="Proteomes" id="UP001595699">
    <property type="component" value="Unassembled WGS sequence"/>
</dbReference>
<protein>
    <submittedName>
        <fullName evidence="2">DUF202 domain-containing protein</fullName>
    </submittedName>
</protein>
<feature type="transmembrane region" description="Helical" evidence="1">
    <location>
        <begin position="41"/>
        <end position="68"/>
    </location>
</feature>
<evidence type="ECO:0000256" key="1">
    <source>
        <dbReference type="SAM" id="Phobius"/>
    </source>
</evidence>
<reference evidence="3" key="1">
    <citation type="journal article" date="2019" name="Int. J. Syst. Evol. Microbiol.">
        <title>The Global Catalogue of Microorganisms (GCM) 10K type strain sequencing project: providing services to taxonomists for standard genome sequencing and annotation.</title>
        <authorList>
            <consortium name="The Broad Institute Genomics Platform"/>
            <consortium name="The Broad Institute Genome Sequencing Center for Infectious Disease"/>
            <person name="Wu L."/>
            <person name="Ma J."/>
        </authorList>
    </citation>
    <scope>NUCLEOTIDE SEQUENCE [LARGE SCALE GENOMIC DNA]</scope>
    <source>
        <strain evidence="3">CGMCC 4.7241</strain>
    </source>
</reference>
<proteinExistence type="predicted"/>
<dbReference type="RefSeq" id="WP_205121677.1">
    <property type="nucleotide sequence ID" value="NZ_JAFBCM010000001.1"/>
</dbReference>
<dbReference type="EMBL" id="JBHRZH010000063">
    <property type="protein sequence ID" value="MFC3767009.1"/>
    <property type="molecule type" value="Genomic_DNA"/>
</dbReference>
<accession>A0ABV7YS38</accession>
<comment type="caution">
    <text evidence="2">The sequence shown here is derived from an EMBL/GenBank/DDBJ whole genome shotgun (WGS) entry which is preliminary data.</text>
</comment>
<sequence>MCATWWTATFVTTPSTSLTGLLRESTRRAWQQPERTLLTWLLTLLAALVGAISIGGLILIVPVFIAILHTHQVHACGRP</sequence>
<gene>
    <name evidence="2" type="ORF">ACFOUW_39705</name>
</gene>
<keyword evidence="3" id="KW-1185">Reference proteome</keyword>
<evidence type="ECO:0000313" key="2">
    <source>
        <dbReference type="EMBL" id="MFC3767009.1"/>
    </source>
</evidence>
<organism evidence="2 3">
    <name type="scientific">Tenggerimyces flavus</name>
    <dbReference type="NCBI Taxonomy" id="1708749"/>
    <lineage>
        <taxon>Bacteria</taxon>
        <taxon>Bacillati</taxon>
        <taxon>Actinomycetota</taxon>
        <taxon>Actinomycetes</taxon>
        <taxon>Propionibacteriales</taxon>
        <taxon>Nocardioidaceae</taxon>
        <taxon>Tenggerimyces</taxon>
    </lineage>
</organism>
<evidence type="ECO:0000313" key="3">
    <source>
        <dbReference type="Proteomes" id="UP001595699"/>
    </source>
</evidence>